<comment type="subcellular location">
    <subcellularLocation>
        <location evidence="1">Nucleus</location>
    </subcellularLocation>
</comment>
<dbReference type="Proteomes" id="UP001177140">
    <property type="component" value="Unassembled WGS sequence"/>
</dbReference>
<name>A0AA41S058_PAPNU</name>
<dbReference type="PROSITE" id="PS50896">
    <property type="entry name" value="LISH"/>
    <property type="match status" value="1"/>
</dbReference>
<keyword evidence="8" id="KW-1185">Reference proteome</keyword>
<dbReference type="InterPro" id="IPR015943">
    <property type="entry name" value="WD40/YVTN_repeat-like_dom_sf"/>
</dbReference>
<evidence type="ECO:0000256" key="6">
    <source>
        <dbReference type="SAM" id="MobiDB-lite"/>
    </source>
</evidence>
<sequence>MEVETTMDDDTQEQQQTEPSPPPNLWDDENCLSLAQDLIDIIMESPTNPIPDALHALASLLENQESRYMEQHGQSSLSNNGPNGRVSQNIGKLGHLIRSNDEFFKLISSRFLSETRYSTSVQSAAARLLLSCSLTWTYPHVFEDNVIENIRNWAADDAARFSGDEYTGKSNSAGDKPTDSEMLRTYATGLLSVILAGGGQVVEDLLTIGLPAKFMRHLRLEVLGEINASQKDVRYLTETKSMACIRGREDGRARVRQVLDAFPLESRRIGDGGLDDQTVERGFNNMEVHEEGCWDDGRELMTSRKLADECAEAVCKYAVDEDIGEDRWNNWEFHDGLENCSERYRGRGRFRGKGRTCEGVVDHERALNLASPGYGIHLGQGRNSKDRNLLRNPDSKGEPDAMKHPSKADALMRKDNDDCFEVCKVGSRDITQLVKKATRAAEALATEANGSAEAVKCAVEAAADDVKISALKEFESTKDEEAAVLAASKMACAVVDAANATEVSRSSSNANEDLMSSRSRDSEKDAYFEGIFILDTNSLSQLRQKYCIQCLANLGEYLEVLGPVLHEKGVDVCLSLLQRSSKDREQSKTMVLLPDLLKLICALCAHGKFMAQFVDRGGMQKLLAVPRVAQTFSGLSSCLFSIGYSQVVMERVCALPSDVVNQVLELALQLLECPQDQAKKNSALFFSAAFVFRAILDCFDALDGLQKFLNVLHAATSIRAGGISGAMGSSSPGASQNDQSPTEVLTASEKQVAFHTCVALRQYFRAQLLLLVDSIRPNKNYRTDARDTLSIRSAYKPLDISNEAMDLVFHQIQHDQKLGSAFVKSCFPAVKRFLGSDGHLTLLKLCQAPLAERYMHELAQYALGVLHVVTLLPDGRKSIVNATLNNNCVGMAVLLDAANATGYVESEVIMPALNVLVNLLCPPPSIGNCMETRERQPESSISEQLVSPSFNSESRERLGEAHYSSETTYQQAREAVRVNNGIKVLLHLLRTRIVTPPASLDCVRALACRVVLGLARDETIAHILTKLQVGEMLSELIRESGNQTPGTEQARWRAELSQVAIELIAAVTNSGCASAIAATDAAAPTLRRIERAAIAASTPIAYHSRDLLLLIHEHLLASGLTKAADTLLQEAQLTPLPSSAERTPVLYQTSVQETSAIQFQWPSGRVPGGFSSAVLNTSQGDNSCRNFESISPISQKPLVISCHFNNSQTRSHASTAPSSANKKLEALKTSSSPLGVAETSPGLSSSASSISDLESQYKAPSILPIKRKLDSRDTSFENPGKRLSTRDHEFRSTTPDIARKSNSSVDVTPDSQQNQHGQLALDGIVSDSLRESTTTCHLADLPDNAERVTLDSLVVQYLKHQHRQCPAPISTLPPISLLHPHTCPKSRCSLDAPTNVVARLSTREFRNSFVGRSNRRDRQFVYSRFRPWRTCRDDSAPMTCLTFLEDFSQIAVGCYSGEVRIFDSDSSNMVRSYTSHQSAVTLVQSAVSSGARLVLSSGSEDVCLWDASLLLDGPLRSFEGCKGARFSSSGRTFAALSTQSTAREVLLYDIQTHNLQSKLCDTSTASSAPGRGHMQYPIHFSPSDKMLFWNGVLWDRQSSKIVKCFDQFTNYGGGGFHPGGNELIINSEVWDLRNFKLLRSVPSLDQTTITFNGCGNVIYAILRRNLEDTMSAVNVRRMRHPLYASFRTVDAINYSDIATVPVDRCILDLATETTDTYVGVTSMDDNGEMLTTAKLYEIGRRRTTNDDSDPDDCVESEEEDDDESDNLEVGENPTIGDDLDSDAESEGSGEYDSGDDDGGISPPVEFMETDGEDGGSQSAGSDSEDEWFGFT</sequence>
<dbReference type="InterPro" id="IPR006594">
    <property type="entry name" value="LisH"/>
</dbReference>
<protein>
    <recommendedName>
        <fullName evidence="9">LisH domain-containing protein</fullName>
    </recommendedName>
</protein>
<dbReference type="GO" id="GO:0080008">
    <property type="term" value="C:Cul4-RING E3 ubiquitin ligase complex"/>
    <property type="evidence" value="ECO:0007669"/>
    <property type="project" value="TreeGrafter"/>
</dbReference>
<evidence type="ECO:0000313" key="7">
    <source>
        <dbReference type="EMBL" id="MCL7026290.1"/>
    </source>
</evidence>
<evidence type="ECO:0000256" key="4">
    <source>
        <dbReference type="ARBA" id="ARBA00022786"/>
    </source>
</evidence>
<dbReference type="InterPro" id="IPR033270">
    <property type="entry name" value="VPRBP/DCAF1"/>
</dbReference>
<dbReference type="InterPro" id="IPR036322">
    <property type="entry name" value="WD40_repeat_dom_sf"/>
</dbReference>
<feature type="compositionally biased region" description="Polar residues" evidence="6">
    <location>
        <begin position="1292"/>
        <end position="1316"/>
    </location>
</feature>
<evidence type="ECO:0000256" key="3">
    <source>
        <dbReference type="ARBA" id="ARBA00008845"/>
    </source>
</evidence>
<feature type="compositionally biased region" description="Low complexity" evidence="6">
    <location>
        <begin position="1240"/>
        <end position="1249"/>
    </location>
</feature>
<dbReference type="SUPFAM" id="SSF48371">
    <property type="entry name" value="ARM repeat"/>
    <property type="match status" value="1"/>
</dbReference>
<feature type="region of interest" description="Disordered" evidence="6">
    <location>
        <begin position="1"/>
        <end position="28"/>
    </location>
</feature>
<comment type="caution">
    <text evidence="7">The sequence shown here is derived from an EMBL/GenBank/DDBJ whole genome shotgun (WGS) entry which is preliminary data.</text>
</comment>
<evidence type="ECO:0000256" key="1">
    <source>
        <dbReference type="ARBA" id="ARBA00004123"/>
    </source>
</evidence>
<proteinExistence type="inferred from homology"/>
<feature type="compositionally biased region" description="Acidic residues" evidence="6">
    <location>
        <begin position="1"/>
        <end position="12"/>
    </location>
</feature>
<dbReference type="EMBL" id="JAJJMA010054794">
    <property type="protein sequence ID" value="MCL7026290.1"/>
    <property type="molecule type" value="Genomic_DNA"/>
</dbReference>
<reference evidence="7" key="1">
    <citation type="submission" date="2022-03" db="EMBL/GenBank/DDBJ databases">
        <title>A functionally conserved STORR gene fusion in Papaver species that diverged 16.8 million years ago.</title>
        <authorList>
            <person name="Catania T."/>
        </authorList>
    </citation>
    <scope>NUCLEOTIDE SEQUENCE</scope>
    <source>
        <strain evidence="7">S-191538</strain>
    </source>
</reference>
<feature type="region of interest" description="Disordered" evidence="6">
    <location>
        <begin position="1741"/>
        <end position="1831"/>
    </location>
</feature>
<dbReference type="GO" id="GO:0016567">
    <property type="term" value="P:protein ubiquitination"/>
    <property type="evidence" value="ECO:0007669"/>
    <property type="project" value="InterPro"/>
</dbReference>
<dbReference type="SMART" id="SM00667">
    <property type="entry name" value="LisH"/>
    <property type="match status" value="1"/>
</dbReference>
<dbReference type="PANTHER" id="PTHR13129:SF4">
    <property type="entry name" value="DDB1- AND CUL4-ASSOCIATED FACTOR 1"/>
    <property type="match status" value="1"/>
</dbReference>
<dbReference type="SUPFAM" id="SSF50978">
    <property type="entry name" value="WD40 repeat-like"/>
    <property type="match status" value="1"/>
</dbReference>
<feature type="compositionally biased region" description="Acidic residues" evidence="6">
    <location>
        <begin position="1746"/>
        <end position="1768"/>
    </location>
</feature>
<feature type="compositionally biased region" description="Polar residues" evidence="6">
    <location>
        <begin position="1209"/>
        <end position="1221"/>
    </location>
</feature>
<evidence type="ECO:0000256" key="5">
    <source>
        <dbReference type="ARBA" id="ARBA00023242"/>
    </source>
</evidence>
<keyword evidence="4" id="KW-0833">Ubl conjugation pathway</keyword>
<feature type="region of interest" description="Disordered" evidence="6">
    <location>
        <begin position="1209"/>
        <end position="1249"/>
    </location>
</feature>
<dbReference type="PANTHER" id="PTHR13129">
    <property type="entry name" value="VPRBP PROTEIN-RELATED"/>
    <property type="match status" value="1"/>
</dbReference>
<dbReference type="InterPro" id="IPR001680">
    <property type="entry name" value="WD40_rpt"/>
</dbReference>
<feature type="compositionally biased region" description="Acidic residues" evidence="6">
    <location>
        <begin position="1822"/>
        <end position="1831"/>
    </location>
</feature>
<feature type="compositionally biased region" description="Acidic residues" evidence="6">
    <location>
        <begin position="1777"/>
        <end position="1798"/>
    </location>
</feature>
<feature type="region of interest" description="Disordered" evidence="6">
    <location>
        <begin position="377"/>
        <end position="407"/>
    </location>
</feature>
<comment type="similarity">
    <text evidence="3">Belongs to the VPRBP/DCAF1 family.</text>
</comment>
<feature type="compositionally biased region" description="Basic and acidic residues" evidence="6">
    <location>
        <begin position="383"/>
        <end position="407"/>
    </location>
</feature>
<organism evidence="7 8">
    <name type="scientific">Papaver nudicaule</name>
    <name type="common">Iceland poppy</name>
    <dbReference type="NCBI Taxonomy" id="74823"/>
    <lineage>
        <taxon>Eukaryota</taxon>
        <taxon>Viridiplantae</taxon>
        <taxon>Streptophyta</taxon>
        <taxon>Embryophyta</taxon>
        <taxon>Tracheophyta</taxon>
        <taxon>Spermatophyta</taxon>
        <taxon>Magnoliopsida</taxon>
        <taxon>Ranunculales</taxon>
        <taxon>Papaveraceae</taxon>
        <taxon>Papaveroideae</taxon>
        <taxon>Papaver</taxon>
    </lineage>
</organism>
<evidence type="ECO:0008006" key="9">
    <source>
        <dbReference type="Google" id="ProtNLM"/>
    </source>
</evidence>
<dbReference type="GO" id="GO:0005634">
    <property type="term" value="C:nucleus"/>
    <property type="evidence" value="ECO:0007669"/>
    <property type="project" value="UniProtKB-SubCell"/>
</dbReference>
<keyword evidence="5" id="KW-0539">Nucleus</keyword>
<dbReference type="Gene3D" id="2.130.10.10">
    <property type="entry name" value="YVTN repeat-like/Quinoprotein amine dehydrogenase"/>
    <property type="match status" value="1"/>
</dbReference>
<comment type="pathway">
    <text evidence="2">Protein modification; protein ubiquitination.</text>
</comment>
<evidence type="ECO:0000313" key="8">
    <source>
        <dbReference type="Proteomes" id="UP001177140"/>
    </source>
</evidence>
<evidence type="ECO:0000256" key="2">
    <source>
        <dbReference type="ARBA" id="ARBA00004906"/>
    </source>
</evidence>
<dbReference type="InterPro" id="IPR016024">
    <property type="entry name" value="ARM-type_fold"/>
</dbReference>
<gene>
    <name evidence="7" type="ORF">MKW94_025957</name>
</gene>
<feature type="region of interest" description="Disordered" evidence="6">
    <location>
        <begin position="1270"/>
        <end position="1316"/>
    </location>
</feature>
<dbReference type="SMART" id="SM00320">
    <property type="entry name" value="WD40"/>
    <property type="match status" value="3"/>
</dbReference>
<accession>A0AA41S058</accession>